<name>A0A1S5R1J0_9CAUD</name>
<protein>
    <submittedName>
        <fullName evidence="1">Minor tail protein</fullName>
    </submittedName>
</protein>
<keyword evidence="2" id="KW-1185">Reference proteome</keyword>
<dbReference type="OrthoDB" id="15278at10239"/>
<proteinExistence type="predicted"/>
<sequence>MATKTFTWRVERNLTPTIDYRTTKTQFGDGYEQVSSDGINTKNESWAVRVTAKTEKEAGEIMDFFDSLGGVHSFLWKPPLGKTALYRCDNPTPTPQGGGVYVITGTFVKSYNNPE</sequence>
<dbReference type="Proteomes" id="UP000223738">
    <property type="component" value="Segment"/>
</dbReference>
<accession>A0A1S5R1J0</accession>
<organism evidence="1 2">
    <name type="scientific">Pseudomonas phage phiPMW</name>
    <dbReference type="NCBI Taxonomy" id="1815582"/>
    <lineage>
        <taxon>Viruses</taxon>
        <taxon>Duplodnaviria</taxon>
        <taxon>Heunggongvirae</taxon>
        <taxon>Uroviricota</taxon>
        <taxon>Caudoviricetes</taxon>
        <taxon>Plaisancevirus</taxon>
        <taxon>Plaisancevirus PMW</taxon>
    </lineage>
</organism>
<reference evidence="1 2" key="1">
    <citation type="submission" date="2016-03" db="EMBL/GenBank/DDBJ databases">
        <title>Characterization of pf16 and phiPMW: Two novel phages infecting Pseudomonas putida PpG1.</title>
        <authorList>
            <person name="Magill D.J."/>
            <person name="Krylov V.N."/>
            <person name="Allen C.C.R."/>
            <person name="McGrath J.W."/>
            <person name="Quinn J.P."/>
            <person name="Kulakov L.A."/>
        </authorList>
    </citation>
    <scope>NUCLEOTIDE SEQUENCE [LARGE SCALE GENOMIC DNA]</scope>
</reference>
<dbReference type="InterPro" id="IPR010265">
    <property type="entry name" value="Phage_lambda_TipM"/>
</dbReference>
<dbReference type="EMBL" id="KU862660">
    <property type="protein sequence ID" value="ANA49264.1"/>
    <property type="molecule type" value="Genomic_DNA"/>
</dbReference>
<evidence type="ECO:0000313" key="2">
    <source>
        <dbReference type="Proteomes" id="UP000223738"/>
    </source>
</evidence>
<gene>
    <name evidence="1" type="ORF">PMW_139</name>
</gene>
<evidence type="ECO:0000313" key="1">
    <source>
        <dbReference type="EMBL" id="ANA49264.1"/>
    </source>
</evidence>
<dbReference type="Pfam" id="PF05939">
    <property type="entry name" value="Phage_min_tail"/>
    <property type="match status" value="1"/>
</dbReference>